<keyword evidence="1" id="KW-0812">Transmembrane</keyword>
<keyword evidence="3" id="KW-1185">Reference proteome</keyword>
<feature type="transmembrane region" description="Helical" evidence="1">
    <location>
        <begin position="51"/>
        <end position="71"/>
    </location>
</feature>
<protein>
    <submittedName>
        <fullName evidence="2">Uncharacterized protein</fullName>
    </submittedName>
</protein>
<dbReference type="Proteomes" id="UP000836841">
    <property type="component" value="Chromosome 3"/>
</dbReference>
<name>A0AAU9S039_THLAR</name>
<dbReference type="EMBL" id="OU466859">
    <property type="protein sequence ID" value="CAH2052719.1"/>
    <property type="molecule type" value="Genomic_DNA"/>
</dbReference>
<sequence>VISQRADTVPEFELRSAFALTITNCEPIIQQVKSRITLWSAKSLSLSGRLLLIKTVVAGISNFWCSFFLFFL</sequence>
<feature type="non-terminal residue" evidence="2">
    <location>
        <position position="72"/>
    </location>
</feature>
<evidence type="ECO:0000313" key="2">
    <source>
        <dbReference type="EMBL" id="CAH2052719.1"/>
    </source>
</evidence>
<organism evidence="2 3">
    <name type="scientific">Thlaspi arvense</name>
    <name type="common">Field penny-cress</name>
    <dbReference type="NCBI Taxonomy" id="13288"/>
    <lineage>
        <taxon>Eukaryota</taxon>
        <taxon>Viridiplantae</taxon>
        <taxon>Streptophyta</taxon>
        <taxon>Embryophyta</taxon>
        <taxon>Tracheophyta</taxon>
        <taxon>Spermatophyta</taxon>
        <taxon>Magnoliopsida</taxon>
        <taxon>eudicotyledons</taxon>
        <taxon>Gunneridae</taxon>
        <taxon>Pentapetalae</taxon>
        <taxon>rosids</taxon>
        <taxon>malvids</taxon>
        <taxon>Brassicales</taxon>
        <taxon>Brassicaceae</taxon>
        <taxon>Thlaspideae</taxon>
        <taxon>Thlaspi</taxon>
    </lineage>
</organism>
<evidence type="ECO:0000256" key="1">
    <source>
        <dbReference type="SAM" id="Phobius"/>
    </source>
</evidence>
<evidence type="ECO:0000313" key="3">
    <source>
        <dbReference type="Proteomes" id="UP000836841"/>
    </source>
</evidence>
<reference evidence="2 3" key="1">
    <citation type="submission" date="2022-03" db="EMBL/GenBank/DDBJ databases">
        <authorList>
            <person name="Nunn A."/>
            <person name="Chopra R."/>
            <person name="Nunn A."/>
            <person name="Contreras Garrido A."/>
        </authorList>
    </citation>
    <scope>NUCLEOTIDE SEQUENCE [LARGE SCALE GENOMIC DNA]</scope>
</reference>
<gene>
    <name evidence="2" type="ORF">TAV2_LOCUS9234</name>
</gene>
<accession>A0AAU9S039</accession>
<keyword evidence="1" id="KW-0472">Membrane</keyword>
<dbReference type="AlphaFoldDB" id="A0AAU9S039"/>
<proteinExistence type="predicted"/>
<keyword evidence="1" id="KW-1133">Transmembrane helix</keyword>
<feature type="non-terminal residue" evidence="2">
    <location>
        <position position="1"/>
    </location>
</feature>